<evidence type="ECO:0000256" key="8">
    <source>
        <dbReference type="PIRSR" id="PIRSR000294-1"/>
    </source>
</evidence>
<evidence type="ECO:0000256" key="6">
    <source>
        <dbReference type="ARBA" id="ARBA00023002"/>
    </source>
</evidence>
<comment type="cofactor">
    <cofactor evidence="8">
        <name>heme</name>
        <dbReference type="ChEBI" id="CHEBI:30413"/>
    </cofactor>
    <text evidence="8">Binds 2 heme groups.</text>
</comment>
<accession>A0A1C3RHU2</accession>
<dbReference type="InterPro" id="IPR051395">
    <property type="entry name" value="Cytochrome_c_Peroxidase/MauG"/>
</dbReference>
<dbReference type="GO" id="GO:0004130">
    <property type="term" value="F:cytochrome-c peroxidase activity"/>
    <property type="evidence" value="ECO:0007669"/>
    <property type="project" value="TreeGrafter"/>
</dbReference>
<name>A0A1C3RHU2_9PROT</name>
<evidence type="ECO:0000256" key="9">
    <source>
        <dbReference type="PIRSR" id="PIRSR000294-2"/>
    </source>
</evidence>
<dbReference type="EMBL" id="FLYE01000023">
    <property type="protein sequence ID" value="SCA56848.1"/>
    <property type="molecule type" value="Genomic_DNA"/>
</dbReference>
<evidence type="ECO:0000256" key="2">
    <source>
        <dbReference type="ARBA" id="ARBA00022617"/>
    </source>
</evidence>
<gene>
    <name evidence="12" type="primary">ccp</name>
    <name evidence="12" type="ORF">MTBPR1_30218</name>
</gene>
<dbReference type="InterPro" id="IPR036909">
    <property type="entry name" value="Cyt_c-like_dom_sf"/>
</dbReference>
<feature type="binding site" description="axial binding residue" evidence="9">
    <location>
        <position position="227"/>
    </location>
    <ligand>
        <name>heme c</name>
        <dbReference type="ChEBI" id="CHEBI:61717"/>
        <label>2</label>
    </ligand>
    <ligandPart>
        <name>Fe</name>
        <dbReference type="ChEBI" id="CHEBI:18248"/>
    </ligandPart>
</feature>
<feature type="binding site" description="axial binding residue" evidence="9">
    <location>
        <position position="83"/>
    </location>
    <ligand>
        <name>heme c</name>
        <dbReference type="ChEBI" id="CHEBI:61717"/>
        <label>1</label>
    </ligand>
    <ligandPart>
        <name>Fe</name>
        <dbReference type="ChEBI" id="CHEBI:18248"/>
    </ligandPart>
</feature>
<keyword evidence="5" id="KW-0574">Periplasm</keyword>
<keyword evidence="3 9" id="KW-0479">Metal-binding</keyword>
<evidence type="ECO:0000256" key="7">
    <source>
        <dbReference type="ARBA" id="ARBA00023004"/>
    </source>
</evidence>
<feature type="binding site" description="covalent" evidence="8">
    <location>
        <position position="79"/>
    </location>
    <ligand>
        <name>heme c</name>
        <dbReference type="ChEBI" id="CHEBI:61717"/>
        <label>1</label>
    </ligand>
</feature>
<dbReference type="InterPro" id="IPR004852">
    <property type="entry name" value="Di-haem_cyt_c_peroxidsae"/>
</dbReference>
<dbReference type="InterPro" id="IPR026259">
    <property type="entry name" value="MauG/Cytc_peroxidase"/>
</dbReference>
<keyword evidence="6" id="KW-0560">Oxidoreductase</keyword>
<keyword evidence="7 9" id="KW-0408">Iron</keyword>
<keyword evidence="2 8" id="KW-0349">Heme</keyword>
<feature type="chain" id="PRO_5008680761" evidence="10">
    <location>
        <begin position="33"/>
        <end position="333"/>
    </location>
</feature>
<dbReference type="PANTHER" id="PTHR30600:SF7">
    <property type="entry name" value="CYTOCHROME C PEROXIDASE-RELATED"/>
    <property type="match status" value="1"/>
</dbReference>
<protein>
    <submittedName>
        <fullName evidence="12">Cytochrome c551 peroxidase</fullName>
    </submittedName>
</protein>
<dbReference type="GO" id="GO:0042597">
    <property type="term" value="C:periplasmic space"/>
    <property type="evidence" value="ECO:0007669"/>
    <property type="project" value="UniProtKB-SubCell"/>
</dbReference>
<evidence type="ECO:0000256" key="1">
    <source>
        <dbReference type="ARBA" id="ARBA00004418"/>
    </source>
</evidence>
<keyword evidence="4 10" id="KW-0732">Signal</keyword>
<keyword evidence="13" id="KW-1185">Reference proteome</keyword>
<dbReference type="PIRSF" id="PIRSF000294">
    <property type="entry name" value="Cytochrome-c_peroxidase"/>
    <property type="match status" value="1"/>
</dbReference>
<sequence length="333" mass="36772">MRMDFSIILPQVRACLLGGVLASSLMVPMAHAKDDAIAKYENEPITPIPLTVDLDRDEVALGRDLFHDVRLSKDDTISCASCHPLENGGVDGLRFSFGINGQQGAINTPTVLNSGLFFAQFWNGRAPTLEEQIEGPTHDPKEMGSNWAEIISKLTQDGGYIKRFAKLYPEQGIARETIKSAIATFERSLLTPNSPFDRFLRGEEDAISAQAKEGYVQFKAYGCSSCHQGVAVGANMYEKLGVHKDYFGTRGNITKADFGRFNVTGIEEHKFEFKVPSLRNVAMTGPYFHDGSIETLHEAVTIMAQYQLGRTIKEQDVENIVAFLESLSGELKP</sequence>
<dbReference type="AlphaFoldDB" id="A0A1C3RHU2"/>
<reference evidence="12 13" key="1">
    <citation type="submission" date="2016-07" db="EMBL/GenBank/DDBJ databases">
        <authorList>
            <person name="Lefevre C.T."/>
        </authorList>
    </citation>
    <scope>NUCLEOTIDE SEQUENCE [LARGE SCALE GENOMIC DNA]</scope>
    <source>
        <strain evidence="12">PR1</strain>
    </source>
</reference>
<feature type="binding site" description="covalent" evidence="8">
    <location>
        <position position="82"/>
    </location>
    <ligand>
        <name>heme c</name>
        <dbReference type="ChEBI" id="CHEBI:61717"/>
        <label>1</label>
    </ligand>
</feature>
<organism evidence="12 13">
    <name type="scientific">Candidatus Terasakiella magnetica</name>
    <dbReference type="NCBI Taxonomy" id="1867952"/>
    <lineage>
        <taxon>Bacteria</taxon>
        <taxon>Pseudomonadati</taxon>
        <taxon>Pseudomonadota</taxon>
        <taxon>Alphaproteobacteria</taxon>
        <taxon>Rhodospirillales</taxon>
        <taxon>Terasakiellaceae</taxon>
        <taxon>Terasakiella</taxon>
    </lineage>
</organism>
<dbReference type="Gene3D" id="1.10.760.10">
    <property type="entry name" value="Cytochrome c-like domain"/>
    <property type="match status" value="2"/>
</dbReference>
<dbReference type="PANTHER" id="PTHR30600">
    <property type="entry name" value="CYTOCHROME C PEROXIDASE-RELATED"/>
    <property type="match status" value="1"/>
</dbReference>
<dbReference type="STRING" id="1867952.MTBPR1_30218"/>
<dbReference type="GO" id="GO:0020037">
    <property type="term" value="F:heme binding"/>
    <property type="evidence" value="ECO:0007669"/>
    <property type="project" value="InterPro"/>
</dbReference>
<dbReference type="GO" id="GO:0046872">
    <property type="term" value="F:metal ion binding"/>
    <property type="evidence" value="ECO:0007669"/>
    <property type="project" value="UniProtKB-KW"/>
</dbReference>
<dbReference type="Pfam" id="PF03150">
    <property type="entry name" value="CCP_MauG"/>
    <property type="match status" value="1"/>
</dbReference>
<comment type="subcellular location">
    <subcellularLocation>
        <location evidence="1">Periplasm</location>
    </subcellularLocation>
</comment>
<evidence type="ECO:0000256" key="4">
    <source>
        <dbReference type="ARBA" id="ARBA00022729"/>
    </source>
</evidence>
<feature type="domain" description="Cytochrome c" evidence="11">
    <location>
        <begin position="209"/>
        <end position="328"/>
    </location>
</feature>
<dbReference type="GO" id="GO:0009055">
    <property type="term" value="F:electron transfer activity"/>
    <property type="evidence" value="ECO:0007669"/>
    <property type="project" value="InterPro"/>
</dbReference>
<dbReference type="InterPro" id="IPR009056">
    <property type="entry name" value="Cyt_c-like_dom"/>
</dbReference>
<dbReference type="Proteomes" id="UP000231658">
    <property type="component" value="Unassembled WGS sequence"/>
</dbReference>
<dbReference type="PROSITE" id="PS51007">
    <property type="entry name" value="CYTC"/>
    <property type="match status" value="1"/>
</dbReference>
<proteinExistence type="predicted"/>
<feature type="binding site" description="covalent" evidence="8">
    <location>
        <position position="223"/>
    </location>
    <ligand>
        <name>heme c</name>
        <dbReference type="ChEBI" id="CHEBI:61717"/>
        <label>2</label>
    </ligand>
</feature>
<evidence type="ECO:0000313" key="13">
    <source>
        <dbReference type="Proteomes" id="UP000231658"/>
    </source>
</evidence>
<keyword evidence="12" id="KW-0575">Peroxidase</keyword>
<comment type="PTM">
    <text evidence="8">Binds 2 heme groups per subunit.</text>
</comment>
<evidence type="ECO:0000256" key="3">
    <source>
        <dbReference type="ARBA" id="ARBA00022723"/>
    </source>
</evidence>
<feature type="signal peptide" evidence="10">
    <location>
        <begin position="1"/>
        <end position="32"/>
    </location>
</feature>
<dbReference type="SUPFAM" id="SSF46626">
    <property type="entry name" value="Cytochrome c"/>
    <property type="match status" value="2"/>
</dbReference>
<dbReference type="RefSeq" id="WP_083223025.1">
    <property type="nucleotide sequence ID" value="NZ_FLYE01000023.1"/>
</dbReference>
<feature type="binding site" description="covalent" evidence="8">
    <location>
        <position position="226"/>
    </location>
    <ligand>
        <name>heme c</name>
        <dbReference type="ChEBI" id="CHEBI:61717"/>
        <label>2</label>
    </ligand>
</feature>
<evidence type="ECO:0000256" key="10">
    <source>
        <dbReference type="SAM" id="SignalP"/>
    </source>
</evidence>
<evidence type="ECO:0000313" key="12">
    <source>
        <dbReference type="EMBL" id="SCA56848.1"/>
    </source>
</evidence>
<evidence type="ECO:0000259" key="11">
    <source>
        <dbReference type="PROSITE" id="PS51007"/>
    </source>
</evidence>
<evidence type="ECO:0000256" key="5">
    <source>
        <dbReference type="ARBA" id="ARBA00022764"/>
    </source>
</evidence>
<feature type="binding site" description="axial binding residue" evidence="9">
    <location>
        <position position="303"/>
    </location>
    <ligand>
        <name>heme c</name>
        <dbReference type="ChEBI" id="CHEBI:61717"/>
        <label>2</label>
    </ligand>
    <ligandPart>
        <name>Fe</name>
        <dbReference type="ChEBI" id="CHEBI:18248"/>
    </ligandPart>
</feature>